<proteinExistence type="predicted"/>
<keyword evidence="2" id="KW-0230">DNA invertase</keyword>
<dbReference type="SUPFAM" id="SSF53041">
    <property type="entry name" value="Resolvase-like"/>
    <property type="match status" value="1"/>
</dbReference>
<dbReference type="GO" id="GO:0015074">
    <property type="term" value="P:DNA integration"/>
    <property type="evidence" value="ECO:0007669"/>
    <property type="project" value="UniProtKB-KW"/>
</dbReference>
<evidence type="ECO:0000256" key="1">
    <source>
        <dbReference type="ARBA" id="ARBA00022908"/>
    </source>
</evidence>
<dbReference type="InterPro" id="IPR006118">
    <property type="entry name" value="Recombinase_CS"/>
</dbReference>
<accession>A0A8S5MYJ6</accession>
<evidence type="ECO:0000256" key="2">
    <source>
        <dbReference type="ARBA" id="ARBA00023100"/>
    </source>
</evidence>
<feature type="domain" description="Resolvase/invertase-type recombinase catalytic" evidence="6">
    <location>
        <begin position="1"/>
        <end position="141"/>
    </location>
</feature>
<organism evidence="7">
    <name type="scientific">Siphoviridae sp. ctKXi8</name>
    <dbReference type="NCBI Taxonomy" id="2826244"/>
    <lineage>
        <taxon>Viruses</taxon>
        <taxon>Duplodnaviria</taxon>
        <taxon>Heunggongvirae</taxon>
        <taxon>Uroviricota</taxon>
        <taxon>Caudoviricetes</taxon>
    </lineage>
</organism>
<dbReference type="CDD" id="cd03768">
    <property type="entry name" value="SR_ResInv"/>
    <property type="match status" value="1"/>
</dbReference>
<dbReference type="PROSITE" id="PS51736">
    <property type="entry name" value="RECOMBINASES_3"/>
    <property type="match status" value="1"/>
</dbReference>
<protein>
    <submittedName>
        <fullName evidence="7">Gamma delta Resolvase, site specific recombination</fullName>
    </submittedName>
</protein>
<evidence type="ECO:0000313" key="7">
    <source>
        <dbReference type="EMBL" id="DAD87268.1"/>
    </source>
</evidence>
<keyword evidence="1" id="KW-0229">DNA integration</keyword>
<sequence length="196" mass="22319">MKYGYGRVSSKGQKLYGTSYQEQKDILLEHGVPEENIYTDTYTGKKMSREGFDKVLSLLASGDELIVCKLDRLARTAAEGSLLVKQLVDMGVKVNILNMGVADNTPMGRLMVTVLFAFAEYERDMIVERTSAGKAYKREHEPSYREGRKPISIDRVQFQKIAQKQKDGSMTVRDCCRELSISRSTWYNLVRKEARV</sequence>
<dbReference type="PANTHER" id="PTHR30461">
    <property type="entry name" value="DNA-INVERTASE FROM LAMBDOID PROPHAGE"/>
    <property type="match status" value="1"/>
</dbReference>
<feature type="active site" description="O-(5'-phospho-DNA)-serine intermediate" evidence="5">
    <location>
        <position position="9"/>
    </location>
</feature>
<reference evidence="7" key="1">
    <citation type="journal article" date="2021" name="Proc. Natl. Acad. Sci. U.S.A.">
        <title>A Catalog of Tens of Thousands of Viruses from Human Metagenomes Reveals Hidden Associations with Chronic Diseases.</title>
        <authorList>
            <person name="Tisza M.J."/>
            <person name="Buck C.B."/>
        </authorList>
    </citation>
    <scope>NUCLEOTIDE SEQUENCE</scope>
    <source>
        <strain evidence="7">CtKXi8</strain>
    </source>
</reference>
<dbReference type="PANTHER" id="PTHR30461:SF2">
    <property type="entry name" value="SERINE RECOMBINASE PINE-RELATED"/>
    <property type="match status" value="1"/>
</dbReference>
<dbReference type="GO" id="GO:0003677">
    <property type="term" value="F:DNA binding"/>
    <property type="evidence" value="ECO:0007669"/>
    <property type="project" value="UniProtKB-KW"/>
</dbReference>
<dbReference type="SMART" id="SM00857">
    <property type="entry name" value="Resolvase"/>
    <property type="match status" value="1"/>
</dbReference>
<evidence type="ECO:0000256" key="4">
    <source>
        <dbReference type="ARBA" id="ARBA00023172"/>
    </source>
</evidence>
<evidence type="ECO:0000256" key="3">
    <source>
        <dbReference type="ARBA" id="ARBA00023125"/>
    </source>
</evidence>
<evidence type="ECO:0000259" key="6">
    <source>
        <dbReference type="PROSITE" id="PS51736"/>
    </source>
</evidence>
<dbReference type="InterPro" id="IPR006119">
    <property type="entry name" value="Resolv_N"/>
</dbReference>
<evidence type="ECO:0000256" key="5">
    <source>
        <dbReference type="PIRSR" id="PIRSR606118-50"/>
    </source>
</evidence>
<dbReference type="PROSITE" id="PS00398">
    <property type="entry name" value="RECOMBINASES_2"/>
    <property type="match status" value="1"/>
</dbReference>
<keyword evidence="3" id="KW-0238">DNA-binding</keyword>
<keyword evidence="4" id="KW-0233">DNA recombination</keyword>
<name>A0A8S5MYJ6_9CAUD</name>
<dbReference type="InterPro" id="IPR050639">
    <property type="entry name" value="SSR_resolvase"/>
</dbReference>
<dbReference type="Gene3D" id="3.40.50.1390">
    <property type="entry name" value="Resolvase, N-terminal catalytic domain"/>
    <property type="match status" value="1"/>
</dbReference>
<dbReference type="InterPro" id="IPR036162">
    <property type="entry name" value="Resolvase-like_N_sf"/>
</dbReference>
<dbReference type="EMBL" id="BK015018">
    <property type="protein sequence ID" value="DAD87268.1"/>
    <property type="molecule type" value="Genomic_DNA"/>
</dbReference>
<dbReference type="Pfam" id="PF00239">
    <property type="entry name" value="Resolvase"/>
    <property type="match status" value="1"/>
</dbReference>
<dbReference type="GO" id="GO:0000150">
    <property type="term" value="F:DNA strand exchange activity"/>
    <property type="evidence" value="ECO:0007669"/>
    <property type="project" value="UniProtKB-KW"/>
</dbReference>